<dbReference type="HOGENOM" id="CLU_133611_0_1_3"/>
<dbReference type="eggNOG" id="COG5654">
    <property type="taxonomic scope" value="Bacteria"/>
</dbReference>
<dbReference type="SMART" id="SM00953">
    <property type="entry name" value="RES"/>
    <property type="match status" value="1"/>
</dbReference>
<reference evidence="3" key="1">
    <citation type="journal article" date="2011" name="MBio">
        <title>Novel metabolic attributes of the genus Cyanothece, comprising a group of unicellular nitrogen-fixing Cyanobacteria.</title>
        <authorList>
            <person name="Bandyopadhyay A."/>
            <person name="Elvitigala T."/>
            <person name="Welsh E."/>
            <person name="Stockel J."/>
            <person name="Liberton M."/>
            <person name="Min H."/>
            <person name="Sherman L.A."/>
            <person name="Pakrasi H.B."/>
        </authorList>
    </citation>
    <scope>NUCLEOTIDE SEQUENCE [LARGE SCALE GENOMIC DNA]</scope>
    <source>
        <strain evidence="3">PCC 7822</strain>
    </source>
</reference>
<protein>
    <submittedName>
        <fullName evidence="2">RES domain protein</fullName>
    </submittedName>
</protein>
<dbReference type="EMBL" id="CP002198">
    <property type="protein sequence ID" value="ADN12161.1"/>
    <property type="molecule type" value="Genomic_DNA"/>
</dbReference>
<sequence length="155" mass="17140">MSTTVWRISKQKYAATAFSGIGAKLVGGRWNSKGSSIVYTSATLSLAALETFVHMAIEDAGNLFVAIKADIPDDVSIKLVAEQTLPSNWRDIPAPKILASLGDDWFTSQETAVLKVPSVIIPVEYNYLLNPLHPDFAKITIYPEELFILDPRMWK</sequence>
<dbReference type="Pfam" id="PF08808">
    <property type="entry name" value="RES"/>
    <property type="match status" value="1"/>
</dbReference>
<evidence type="ECO:0000259" key="1">
    <source>
        <dbReference type="SMART" id="SM00953"/>
    </source>
</evidence>
<dbReference type="STRING" id="497965.Cyan7822_0110"/>
<evidence type="ECO:0000313" key="3">
    <source>
        <dbReference type="Proteomes" id="UP000008206"/>
    </source>
</evidence>
<dbReference type="RefSeq" id="WP_013320271.1">
    <property type="nucleotide sequence ID" value="NC_014501.1"/>
</dbReference>
<accession>E0UIG7</accession>
<dbReference type="KEGG" id="cyj:Cyan7822_0110"/>
<dbReference type="OrthoDB" id="9789501at2"/>
<feature type="domain" description="RES" evidence="1">
    <location>
        <begin position="17"/>
        <end position="143"/>
    </location>
</feature>
<organism evidence="2 3">
    <name type="scientific">Gloeothece verrucosa (strain PCC 7822)</name>
    <name type="common">Cyanothece sp. (strain PCC 7822)</name>
    <dbReference type="NCBI Taxonomy" id="497965"/>
    <lineage>
        <taxon>Bacteria</taxon>
        <taxon>Bacillati</taxon>
        <taxon>Cyanobacteriota</taxon>
        <taxon>Cyanophyceae</taxon>
        <taxon>Oscillatoriophycideae</taxon>
        <taxon>Chroococcales</taxon>
        <taxon>Aphanothecaceae</taxon>
        <taxon>Gloeothece</taxon>
        <taxon>Gloeothece verrucosa</taxon>
    </lineage>
</organism>
<keyword evidence="3" id="KW-1185">Reference proteome</keyword>
<dbReference type="InterPro" id="IPR014914">
    <property type="entry name" value="RES_dom"/>
</dbReference>
<name>E0UIG7_GLOV7</name>
<gene>
    <name evidence="2" type="ordered locus">Cyan7822_0110</name>
</gene>
<proteinExistence type="predicted"/>
<evidence type="ECO:0000313" key="2">
    <source>
        <dbReference type="EMBL" id="ADN12161.1"/>
    </source>
</evidence>
<dbReference type="AlphaFoldDB" id="E0UIG7"/>
<dbReference type="Proteomes" id="UP000008206">
    <property type="component" value="Chromosome"/>
</dbReference>